<reference evidence="1 2" key="1">
    <citation type="submission" date="2017-06" db="EMBL/GenBank/DDBJ databases">
        <title>Genome sequencing of cyanobaciteial culture collection at National Institute for Environmental Studies (NIES).</title>
        <authorList>
            <person name="Hirose Y."/>
            <person name="Shimura Y."/>
            <person name="Fujisawa T."/>
            <person name="Nakamura Y."/>
            <person name="Kawachi M."/>
        </authorList>
    </citation>
    <scope>NUCLEOTIDE SEQUENCE [LARGE SCALE GENOMIC DNA]</scope>
    <source>
        <strain evidence="1 2">NIES-2135</strain>
    </source>
</reference>
<sequence length="167" mass="19405">MNQSSCFPAVETPSSDAIFSPCQRYRYVLWRRWANDWSSNYAMFVGLNPSTADETQDDPTIRRCIKFAKDWGYSGLCMTNLFAYRATNPKDMIASVDPIGSDNDKYLLEYSARARIVVAVWGNHGTHHDRHLDVKKMLPNLYCLRRTKRGMPWHPLYLPQTLHPIQF</sequence>
<dbReference type="Pfam" id="PF07799">
    <property type="entry name" value="DUF1643"/>
    <property type="match status" value="1"/>
</dbReference>
<gene>
    <name evidence="1" type="ORF">NIES2135_60050</name>
</gene>
<dbReference type="Proteomes" id="UP000217895">
    <property type="component" value="Chromosome"/>
</dbReference>
<accession>A0A1Z4JR49</accession>
<evidence type="ECO:0008006" key="3">
    <source>
        <dbReference type="Google" id="ProtNLM"/>
    </source>
</evidence>
<evidence type="ECO:0000313" key="1">
    <source>
        <dbReference type="EMBL" id="BAY59128.1"/>
    </source>
</evidence>
<keyword evidence="2" id="KW-1185">Reference proteome</keyword>
<dbReference type="AlphaFoldDB" id="A0A1Z4JR49"/>
<dbReference type="EMBL" id="AP018203">
    <property type="protein sequence ID" value="BAY59128.1"/>
    <property type="molecule type" value="Genomic_DNA"/>
</dbReference>
<proteinExistence type="predicted"/>
<evidence type="ECO:0000313" key="2">
    <source>
        <dbReference type="Proteomes" id="UP000217895"/>
    </source>
</evidence>
<name>A0A1Z4JR49_LEPBY</name>
<protein>
    <recommendedName>
        <fullName evidence="3">DUF1643 domain-containing protein</fullName>
    </recommendedName>
</protein>
<dbReference type="InterPro" id="IPR012441">
    <property type="entry name" value="DUF1643"/>
</dbReference>
<organism evidence="1 2">
    <name type="scientific">Leptolyngbya boryana NIES-2135</name>
    <dbReference type="NCBI Taxonomy" id="1973484"/>
    <lineage>
        <taxon>Bacteria</taxon>
        <taxon>Bacillati</taxon>
        <taxon>Cyanobacteriota</taxon>
        <taxon>Cyanophyceae</taxon>
        <taxon>Leptolyngbyales</taxon>
        <taxon>Leptolyngbyaceae</taxon>
        <taxon>Leptolyngbya group</taxon>
        <taxon>Leptolyngbya</taxon>
    </lineage>
</organism>